<proteinExistence type="predicted"/>
<evidence type="ECO:0000313" key="4">
    <source>
        <dbReference type="Proteomes" id="UP000310039"/>
    </source>
</evidence>
<gene>
    <name evidence="3" type="ORF">D6C84_10210</name>
</gene>
<feature type="transmembrane region" description="Helical" evidence="1">
    <location>
        <begin position="415"/>
        <end position="439"/>
    </location>
</feature>
<keyword evidence="1" id="KW-0812">Transmembrane</keyword>
<keyword evidence="1" id="KW-0472">Membrane</keyword>
<dbReference type="AlphaFoldDB" id="A0A4V4KY08"/>
<sequence length="564" mass="63425">MPPFRSLTNSLRTRIQHSHLHTTRPAFQTPPPKIDVEALLAAPTWSLDSLLPPSTPATSTPTISSKQLHHLLRLSALPPPKDAAEEAKMLSSLSSHLHFVNEIRKVHVSGLTPLQSLRDETAAGIEMQEIGMKDLEGAFEKEEGKGTYYRRIRRDQDRVEEGESAKTWDVLGAARKKVGSPLIGCTAHLQAPPPRPPLQVPSAFQTARFFKTRPTLLFGLDQLYISGIHHGTSYATRIGNNSDMDIPISRKQRYTSTLRSRQYARGYTLFALDVVSHDLRFRGASRLLIADMHIAKAELVFGQKDLLQHIIWTPAVLFVLANLMMAVPQLKIVGFTGLPWFCYTAAASFMLAAIVRLVVCWAATCSLSESQQHSLTDLHDNGALQTRSRVVDQIVRYCIFFQMSVWVALCLPDNAILVSIIPTVVPYVLGVLFCFAAWYAKSKRLQQFRSWAWPFTWTLICGFVFAASQHESNTRLHFAQCLELVCFVLLTENCFSGTGVLFASPEDENFQSNPLLWVTAGRPVFRKFLAWGFLILNFATTLIYFMVFYDEKPTLKASFTDWFG</sequence>
<reference evidence="3 4" key="1">
    <citation type="submission" date="2018-10" db="EMBL/GenBank/DDBJ databases">
        <title>Fifty Aureobasidium pullulans genomes reveal a recombining polyextremotolerant generalist.</title>
        <authorList>
            <person name="Gostincar C."/>
            <person name="Turk M."/>
            <person name="Zajc J."/>
            <person name="Gunde-Cimerman N."/>
        </authorList>
    </citation>
    <scope>NUCLEOTIDE SEQUENCE [LARGE SCALE GENOMIC DNA]</scope>
    <source>
        <strain evidence="3 4">EXF-3403</strain>
    </source>
</reference>
<evidence type="ECO:0000259" key="2">
    <source>
        <dbReference type="Pfam" id="PF20978"/>
    </source>
</evidence>
<protein>
    <recommendedName>
        <fullName evidence="2">Glutamyl-tRNA amidotransferase complex subunit Gta3 domain-containing protein</fullName>
    </recommendedName>
</protein>
<dbReference type="Proteomes" id="UP000310039">
    <property type="component" value="Unassembled WGS sequence"/>
</dbReference>
<evidence type="ECO:0000313" key="3">
    <source>
        <dbReference type="EMBL" id="THZ71586.1"/>
    </source>
</evidence>
<feature type="transmembrane region" description="Helical" evidence="1">
    <location>
        <begin position="528"/>
        <end position="549"/>
    </location>
</feature>
<comment type="caution">
    <text evidence="3">The sequence shown here is derived from an EMBL/GenBank/DDBJ whole genome shotgun (WGS) entry which is preliminary data.</text>
</comment>
<dbReference type="Pfam" id="PF20978">
    <property type="entry name" value="Gta3"/>
    <property type="match status" value="1"/>
</dbReference>
<evidence type="ECO:0000256" key="1">
    <source>
        <dbReference type="SAM" id="Phobius"/>
    </source>
</evidence>
<feature type="transmembrane region" description="Helical" evidence="1">
    <location>
        <begin position="338"/>
        <end position="363"/>
    </location>
</feature>
<organism evidence="3 4">
    <name type="scientific">Aureobasidium pullulans</name>
    <name type="common">Black yeast</name>
    <name type="synonym">Pullularia pullulans</name>
    <dbReference type="NCBI Taxonomy" id="5580"/>
    <lineage>
        <taxon>Eukaryota</taxon>
        <taxon>Fungi</taxon>
        <taxon>Dikarya</taxon>
        <taxon>Ascomycota</taxon>
        <taxon>Pezizomycotina</taxon>
        <taxon>Dothideomycetes</taxon>
        <taxon>Dothideomycetidae</taxon>
        <taxon>Dothideales</taxon>
        <taxon>Saccotheciaceae</taxon>
        <taxon>Aureobasidium</taxon>
    </lineage>
</organism>
<feature type="domain" description="Glutamyl-tRNA amidotransferase complex subunit Gta3" evidence="2">
    <location>
        <begin position="59"/>
        <end position="114"/>
    </location>
</feature>
<feature type="transmembrane region" description="Helical" evidence="1">
    <location>
        <begin position="306"/>
        <end position="326"/>
    </location>
</feature>
<dbReference type="EMBL" id="QZBT01000318">
    <property type="protein sequence ID" value="THZ71586.1"/>
    <property type="molecule type" value="Genomic_DNA"/>
</dbReference>
<dbReference type="InterPro" id="IPR049545">
    <property type="entry name" value="Gta3_dom"/>
</dbReference>
<accession>A0A4V4KY08</accession>
<keyword evidence="1" id="KW-1133">Transmembrane helix</keyword>
<name>A0A4V4KY08_AURPU</name>